<dbReference type="InterPro" id="IPR003137">
    <property type="entry name" value="PA_domain"/>
</dbReference>
<evidence type="ECO:0000313" key="14">
    <source>
        <dbReference type="EMBL" id="RHY17421.1"/>
    </source>
</evidence>
<evidence type="ECO:0000256" key="4">
    <source>
        <dbReference type="ARBA" id="ARBA00022630"/>
    </source>
</evidence>
<dbReference type="GO" id="GO:0016491">
    <property type="term" value="F:oxidoreductase activity"/>
    <property type="evidence" value="ECO:0007669"/>
    <property type="project" value="UniProtKB-KW"/>
</dbReference>
<dbReference type="PANTHER" id="PTHR42917">
    <property type="entry name" value="2,4-DIENOYL-COA REDUCTASE"/>
    <property type="match status" value="1"/>
</dbReference>
<dbReference type="VEuPathDB" id="FungiDB:H257_05019"/>
<evidence type="ECO:0000256" key="1">
    <source>
        <dbReference type="ARBA" id="ARBA00001917"/>
    </source>
</evidence>
<dbReference type="PRINTS" id="PR00411">
    <property type="entry name" value="PNDRDTASEI"/>
</dbReference>
<dbReference type="PRINTS" id="PR00368">
    <property type="entry name" value="FADPNR"/>
</dbReference>
<evidence type="ECO:0000256" key="6">
    <source>
        <dbReference type="ARBA" id="ARBA00022723"/>
    </source>
</evidence>
<dbReference type="EMBL" id="QUTA01005046">
    <property type="protein sequence ID" value="RHY17421.1"/>
    <property type="molecule type" value="Genomic_DNA"/>
</dbReference>
<dbReference type="Pfam" id="PF02225">
    <property type="entry name" value="PA"/>
    <property type="match status" value="1"/>
</dbReference>
<protein>
    <recommendedName>
        <fullName evidence="17">NADH:flavin oxidoreductase/NADH oxidase N-terminal domain-containing protein</fullName>
    </recommendedName>
</protein>
<name>A0A397BHD5_APHAT</name>
<dbReference type="GO" id="GO:0046872">
    <property type="term" value="F:metal ion binding"/>
    <property type="evidence" value="ECO:0007669"/>
    <property type="project" value="UniProtKB-KW"/>
</dbReference>
<keyword evidence="9" id="KW-0411">Iron-sulfur</keyword>
<evidence type="ECO:0008006" key="17">
    <source>
        <dbReference type="Google" id="ProtNLM"/>
    </source>
</evidence>
<dbReference type="Pfam" id="PF07992">
    <property type="entry name" value="Pyr_redox_2"/>
    <property type="match status" value="1"/>
</dbReference>
<comment type="similarity">
    <text evidence="3">In the N-terminal section; belongs to the NADH:flavin oxidoreductase/NADH oxidase family.</text>
</comment>
<dbReference type="Gene3D" id="3.50.30.30">
    <property type="match status" value="1"/>
</dbReference>
<comment type="cofactor">
    <cofactor evidence="1">
        <name>FMN</name>
        <dbReference type="ChEBI" id="CHEBI:58210"/>
    </cofactor>
</comment>
<dbReference type="Proteomes" id="UP000266239">
    <property type="component" value="Unassembled WGS sequence"/>
</dbReference>
<dbReference type="Pfam" id="PF00724">
    <property type="entry name" value="Oxidored_FMN"/>
    <property type="match status" value="1"/>
</dbReference>
<dbReference type="SUPFAM" id="SSF52025">
    <property type="entry name" value="PA domain"/>
    <property type="match status" value="1"/>
</dbReference>
<gene>
    <name evidence="14" type="ORF">DYB25_004364</name>
    <name evidence="13" type="ORF">DYB36_007511</name>
</gene>
<evidence type="ECO:0000256" key="7">
    <source>
        <dbReference type="ARBA" id="ARBA00023002"/>
    </source>
</evidence>
<dbReference type="SUPFAM" id="SSF51905">
    <property type="entry name" value="FAD/NAD(P)-binding domain"/>
    <property type="match status" value="1"/>
</dbReference>
<evidence type="ECO:0000256" key="2">
    <source>
        <dbReference type="ARBA" id="ARBA00001966"/>
    </source>
</evidence>
<dbReference type="Gene3D" id="3.20.20.70">
    <property type="entry name" value="Aldolase class I"/>
    <property type="match status" value="1"/>
</dbReference>
<comment type="caution">
    <text evidence="14">The sequence shown here is derived from an EMBL/GenBank/DDBJ whole genome shotgun (WGS) entry which is preliminary data.</text>
</comment>
<evidence type="ECO:0000256" key="8">
    <source>
        <dbReference type="ARBA" id="ARBA00023004"/>
    </source>
</evidence>
<feature type="domain" description="PA" evidence="11">
    <location>
        <begin position="676"/>
        <end position="749"/>
    </location>
</feature>
<dbReference type="CDD" id="cd02930">
    <property type="entry name" value="DCR_FMN"/>
    <property type="match status" value="1"/>
</dbReference>
<feature type="domain" description="FAD/NAD(P)-binding" evidence="12">
    <location>
        <begin position="317"/>
        <end position="589"/>
    </location>
</feature>
<keyword evidence="5" id="KW-0288">FMN</keyword>
<evidence type="ECO:0000313" key="13">
    <source>
        <dbReference type="EMBL" id="RHY03853.1"/>
    </source>
</evidence>
<dbReference type="InterPro" id="IPR001155">
    <property type="entry name" value="OxRdtase_FMN_N"/>
</dbReference>
<organism evidence="14 16">
    <name type="scientific">Aphanomyces astaci</name>
    <name type="common">Crayfish plague agent</name>
    <dbReference type="NCBI Taxonomy" id="112090"/>
    <lineage>
        <taxon>Eukaryota</taxon>
        <taxon>Sar</taxon>
        <taxon>Stramenopiles</taxon>
        <taxon>Oomycota</taxon>
        <taxon>Saprolegniomycetes</taxon>
        <taxon>Saprolegniales</taxon>
        <taxon>Verrucalvaceae</taxon>
        <taxon>Aphanomyces</taxon>
    </lineage>
</organism>
<evidence type="ECO:0000313" key="16">
    <source>
        <dbReference type="Proteomes" id="UP000266239"/>
    </source>
</evidence>
<dbReference type="InterPro" id="IPR051793">
    <property type="entry name" value="NADH:flavin_oxidoreductase"/>
</dbReference>
<evidence type="ECO:0000259" key="12">
    <source>
        <dbReference type="Pfam" id="PF07992"/>
    </source>
</evidence>
<proteinExistence type="inferred from homology"/>
<keyword evidence="4" id="KW-0285">Flavoprotein</keyword>
<feature type="domain" description="NADH:flavin oxidoreductase/NADH oxidase N-terminal" evidence="10">
    <location>
        <begin position="15"/>
        <end position="314"/>
    </location>
</feature>
<dbReference type="Gene3D" id="3.40.50.720">
    <property type="entry name" value="NAD(P)-binding Rossmann-like Domain"/>
    <property type="match status" value="1"/>
</dbReference>
<dbReference type="VEuPathDB" id="FungiDB:H257_05018"/>
<keyword evidence="7" id="KW-0560">Oxidoreductase</keyword>
<dbReference type="GO" id="GO:0010181">
    <property type="term" value="F:FMN binding"/>
    <property type="evidence" value="ECO:0007669"/>
    <property type="project" value="InterPro"/>
</dbReference>
<evidence type="ECO:0000259" key="11">
    <source>
        <dbReference type="Pfam" id="PF02225"/>
    </source>
</evidence>
<dbReference type="Gene3D" id="3.50.50.60">
    <property type="entry name" value="FAD/NAD(P)-binding domain"/>
    <property type="match status" value="1"/>
</dbReference>
<dbReference type="InterPro" id="IPR036188">
    <property type="entry name" value="FAD/NAD-bd_sf"/>
</dbReference>
<dbReference type="PANTHER" id="PTHR42917:SF2">
    <property type="entry name" value="2,4-DIENOYL-COA REDUCTASE [(2E)-ENOYL-COA-PRODUCING]"/>
    <property type="match status" value="1"/>
</dbReference>
<accession>A0A397BHD5</accession>
<keyword evidence="6" id="KW-0479">Metal-binding</keyword>
<evidence type="ECO:0000256" key="5">
    <source>
        <dbReference type="ARBA" id="ARBA00022643"/>
    </source>
</evidence>
<sequence length="889" mass="96982">MAAASSKVTTKYPHLLTPLDLGFTTLKNRVLMGSMHTGLEEGRSLTKLAAFFSERARGDVGLIVTGGVAPNRAGRVSPLAGKMTTSSEINRHKEVTQAVHGNGGKIAMQILHSGRYGYHPFTVAPSPIKAPIGWFTPKELSHRGIQSTIKDYVQCAVNAREAGYDGVEVMGSEGYLINQFIVKHTNKRTDEWGGDYKNRIKFPVEIVRQMRRAVGPDFIIIFRLSMLDLVQDGSSWEEIVELAKEVEAAGATLLNTGIGWHEARVPTIATSVPRGGFSWVTGKLMGEVDIPLITTNRINTPDVAEAILSSKHADPLKVAVVGAGPAGLACASVAAERGHDVTLYDKHEEIGGQFNLAKQIPGKEEFYETLRYFGKQIEKHGVKVQLGQYVDAQHLIDNQFDRVVMATGITPRKLTIEGAASSPKVVSYVDVLNGNVTLGHRVAIVGAGGIGFDVAEYATHTGTSPSLDIDLYADEWGIDRTMTNRGGLAPRHVHPPPIRKVYLLQRKSTKLGKDLGKTTGWIHRLSLQHRDVEMIGGISYDKVDDQGLYITKTKTNEQLLLQVDHIVVCAGQVPLRDLEPALQKSNIPVFRIGGSDEASELDAKRAINQGSRLAAKIETATPGEPLGPLPTWSEKAVAYTMHRYVAKSRSILDGPHDICFSILLVRPFDACGLIRNDLSGKVALMVRGDCNFAHKVLQAQTAGAKAVVVMDNEHRMNNSWVVTMVGDPGNASQVVIPSVFVSRAIGLRLLESIDAMNLADMSVLVTLNSTGQILVKAKSNDITQQNIIMILVGLKSLLFKPKRRHSVQFTVTQTYMLPPQVATPSSDLYYSKSELQDLHREDAAPVDVPEGTVRVQGFLTVLVPHPLWKPSTASRTTYYVTLKACVKPN</sequence>
<reference evidence="15 16" key="1">
    <citation type="submission" date="2018-08" db="EMBL/GenBank/DDBJ databases">
        <title>Aphanomyces genome sequencing and annotation.</title>
        <authorList>
            <person name="Minardi D."/>
            <person name="Oidtmann B."/>
            <person name="Van Der Giezen M."/>
            <person name="Studholme D.J."/>
        </authorList>
    </citation>
    <scope>NUCLEOTIDE SEQUENCE [LARGE SCALE GENOMIC DNA]</scope>
    <source>
        <strain evidence="13 15">Kv</strain>
        <strain evidence="14 16">Yx</strain>
    </source>
</reference>
<dbReference type="Proteomes" id="UP000265427">
    <property type="component" value="Unassembled WGS sequence"/>
</dbReference>
<evidence type="ECO:0000256" key="9">
    <source>
        <dbReference type="ARBA" id="ARBA00023014"/>
    </source>
</evidence>
<dbReference type="SUPFAM" id="SSF51395">
    <property type="entry name" value="FMN-linked oxidoreductases"/>
    <property type="match status" value="1"/>
</dbReference>
<dbReference type="InterPro" id="IPR046450">
    <property type="entry name" value="PA_dom_sf"/>
</dbReference>
<evidence type="ECO:0000256" key="3">
    <source>
        <dbReference type="ARBA" id="ARBA00011048"/>
    </source>
</evidence>
<evidence type="ECO:0000313" key="15">
    <source>
        <dbReference type="Proteomes" id="UP000265427"/>
    </source>
</evidence>
<dbReference type="EMBL" id="QUSZ01007015">
    <property type="protein sequence ID" value="RHY03853.1"/>
    <property type="molecule type" value="Genomic_DNA"/>
</dbReference>
<dbReference type="AlphaFoldDB" id="A0A397BHD5"/>
<dbReference type="GO" id="GO:0051536">
    <property type="term" value="F:iron-sulfur cluster binding"/>
    <property type="evidence" value="ECO:0007669"/>
    <property type="project" value="UniProtKB-KW"/>
</dbReference>
<dbReference type="InterPro" id="IPR013785">
    <property type="entry name" value="Aldolase_TIM"/>
</dbReference>
<dbReference type="InterPro" id="IPR023753">
    <property type="entry name" value="FAD/NAD-binding_dom"/>
</dbReference>
<evidence type="ECO:0000259" key="10">
    <source>
        <dbReference type="Pfam" id="PF00724"/>
    </source>
</evidence>
<comment type="cofactor">
    <cofactor evidence="2">
        <name>[4Fe-4S] cluster</name>
        <dbReference type="ChEBI" id="CHEBI:49883"/>
    </cofactor>
</comment>
<keyword evidence="8" id="KW-0408">Iron</keyword>